<evidence type="ECO:0000313" key="1">
    <source>
        <dbReference type="Proteomes" id="UP000095286"/>
    </source>
</evidence>
<dbReference type="WBParaSite" id="RSKR_0000661200.1">
    <property type="protein sequence ID" value="RSKR_0000661200.1"/>
    <property type="gene ID" value="RSKR_0000661200"/>
</dbReference>
<organism evidence="1 2">
    <name type="scientific">Rhabditophanes sp. KR3021</name>
    <dbReference type="NCBI Taxonomy" id="114890"/>
    <lineage>
        <taxon>Eukaryota</taxon>
        <taxon>Metazoa</taxon>
        <taxon>Ecdysozoa</taxon>
        <taxon>Nematoda</taxon>
        <taxon>Chromadorea</taxon>
        <taxon>Rhabditida</taxon>
        <taxon>Tylenchina</taxon>
        <taxon>Panagrolaimomorpha</taxon>
        <taxon>Strongyloidoidea</taxon>
        <taxon>Alloionematidae</taxon>
        <taxon>Rhabditophanes</taxon>
    </lineage>
</organism>
<protein>
    <submittedName>
        <fullName evidence="2">Caspase family protein</fullName>
    </submittedName>
</protein>
<accession>A0AC35U1Y7</accession>
<reference evidence="2" key="1">
    <citation type="submission" date="2016-11" db="UniProtKB">
        <authorList>
            <consortium name="WormBaseParasite"/>
        </authorList>
    </citation>
    <scope>IDENTIFICATION</scope>
    <source>
        <strain evidence="2">KR3021</strain>
    </source>
</reference>
<name>A0AC35U1Y7_9BILA</name>
<evidence type="ECO:0000313" key="2">
    <source>
        <dbReference type="WBParaSite" id="RSKR_0000661200.1"/>
    </source>
</evidence>
<proteinExistence type="predicted"/>
<sequence length="188" mass="21789">MLHDLNSQRAVYAIQNKTLDERLVILICDRVCHDEREGKTYNCPAYGQNSFENAIRSLQNENVEFVLFDNLLTTEINVILDIRLPDIYRKTCPILLLCHKGKYKEIPLILSPKIVRKFVEHAMANYYEIENEWSKIKAPLTEIQLQYLVDEYNIVKIQWNRNLMIAGFIGGIATLVLGISIFWGLDGT</sequence>
<dbReference type="Proteomes" id="UP000095286">
    <property type="component" value="Unplaced"/>
</dbReference>